<dbReference type="AlphaFoldDB" id="A0A2N1NB40"/>
<feature type="region of interest" description="Disordered" evidence="1">
    <location>
        <begin position="1"/>
        <end position="24"/>
    </location>
</feature>
<evidence type="ECO:0000256" key="1">
    <source>
        <dbReference type="SAM" id="MobiDB-lite"/>
    </source>
</evidence>
<gene>
    <name evidence="2" type="ORF">RhiirC2_440466</name>
</gene>
<name>A0A2N1NB40_9GLOM</name>
<dbReference type="Proteomes" id="UP000233469">
    <property type="component" value="Unassembled WGS sequence"/>
</dbReference>
<sequence>MGRSSPNSDDLRNEHEASRPEKISFQNANYLGKQNYDDALGRRINERKEDREIYVRDISPYQNNDRNNDGKYAAQGILKWCHSHVALTEKESVIWQLKQNKKVTPFYKIYLRIFFFSSYF</sequence>
<dbReference type="EMBL" id="LLXL01000549">
    <property type="protein sequence ID" value="PKK71069.1"/>
    <property type="molecule type" value="Genomic_DNA"/>
</dbReference>
<reference evidence="2 3" key="1">
    <citation type="submission" date="2016-04" db="EMBL/GenBank/DDBJ databases">
        <title>Genome analyses suggest a sexual origin of heterokaryosis in a supposedly ancient asexual fungus.</title>
        <authorList>
            <person name="Ropars J."/>
            <person name="Sedzielewska K."/>
            <person name="Noel J."/>
            <person name="Charron P."/>
            <person name="Farinelli L."/>
            <person name="Marton T."/>
            <person name="Kruger M."/>
            <person name="Pelin A."/>
            <person name="Brachmann A."/>
            <person name="Corradi N."/>
        </authorList>
    </citation>
    <scope>NUCLEOTIDE SEQUENCE [LARGE SCALE GENOMIC DNA]</scope>
    <source>
        <strain evidence="2 3">C2</strain>
    </source>
</reference>
<dbReference type="VEuPathDB" id="FungiDB:FUN_005234"/>
<evidence type="ECO:0000313" key="2">
    <source>
        <dbReference type="EMBL" id="PKK71069.1"/>
    </source>
</evidence>
<proteinExistence type="predicted"/>
<comment type="caution">
    <text evidence="2">The sequence shown here is derived from an EMBL/GenBank/DDBJ whole genome shotgun (WGS) entry which is preliminary data.</text>
</comment>
<feature type="compositionally biased region" description="Basic and acidic residues" evidence="1">
    <location>
        <begin position="9"/>
        <end position="22"/>
    </location>
</feature>
<evidence type="ECO:0000313" key="3">
    <source>
        <dbReference type="Proteomes" id="UP000233469"/>
    </source>
</evidence>
<accession>A0A2N1NB40</accession>
<reference evidence="2 3" key="2">
    <citation type="submission" date="2017-10" db="EMBL/GenBank/DDBJ databases">
        <title>Extensive intraspecific genome diversity in a model arbuscular mycorrhizal fungus.</title>
        <authorList>
            <person name="Chen E.C.H."/>
            <person name="Morin E."/>
            <person name="Baudet D."/>
            <person name="Noel J."/>
            <person name="Ndikumana S."/>
            <person name="Charron P."/>
            <person name="St-Onge C."/>
            <person name="Giorgi J."/>
            <person name="Grigoriev I.V."/>
            <person name="Roux C."/>
            <person name="Martin F.M."/>
            <person name="Corradi N."/>
        </authorList>
    </citation>
    <scope>NUCLEOTIDE SEQUENCE [LARGE SCALE GENOMIC DNA]</scope>
    <source>
        <strain evidence="2 3">C2</strain>
    </source>
</reference>
<dbReference type="OrthoDB" id="2442064at2759"/>
<organism evidence="2 3">
    <name type="scientific">Rhizophagus irregularis</name>
    <dbReference type="NCBI Taxonomy" id="588596"/>
    <lineage>
        <taxon>Eukaryota</taxon>
        <taxon>Fungi</taxon>
        <taxon>Fungi incertae sedis</taxon>
        <taxon>Mucoromycota</taxon>
        <taxon>Glomeromycotina</taxon>
        <taxon>Glomeromycetes</taxon>
        <taxon>Glomerales</taxon>
        <taxon>Glomeraceae</taxon>
        <taxon>Rhizophagus</taxon>
    </lineage>
</organism>
<protein>
    <submittedName>
        <fullName evidence="2">Uncharacterized protein</fullName>
    </submittedName>
</protein>